<dbReference type="AlphaFoldDB" id="A0A841U4K8"/>
<evidence type="ECO:0000313" key="1">
    <source>
        <dbReference type="EMBL" id="MBB6695637.1"/>
    </source>
</evidence>
<keyword evidence="2" id="KW-1185">Reference proteome</keyword>
<dbReference type="EMBL" id="JACJVR010000132">
    <property type="protein sequence ID" value="MBB6695637.1"/>
    <property type="molecule type" value="Genomic_DNA"/>
</dbReference>
<sequence length="136" mass="15618">MDIRIVGDRLVQLVDARRVLEAVLFPAEQEMGHVVVVEQGDREVLDRLVHVADVVVDLGEHLLVRFPLGGQADLLRIPISRHQRSQHDGHDQQVDREHDAEEVLAFPVLAKVFIHNTLTFRYVRPDWIRIVSLKLT</sequence>
<evidence type="ECO:0000313" key="2">
    <source>
        <dbReference type="Proteomes" id="UP000553776"/>
    </source>
</evidence>
<proteinExistence type="predicted"/>
<protein>
    <submittedName>
        <fullName evidence="1">Uncharacterized protein</fullName>
    </submittedName>
</protein>
<accession>A0A841U4K8</accession>
<gene>
    <name evidence="1" type="ORF">H7B90_30020</name>
</gene>
<reference evidence="1 2" key="1">
    <citation type="submission" date="2020-08" db="EMBL/GenBank/DDBJ databases">
        <title>Cohnella phylogeny.</title>
        <authorList>
            <person name="Dunlap C."/>
        </authorList>
    </citation>
    <scope>NUCLEOTIDE SEQUENCE [LARGE SCALE GENOMIC DNA]</scope>
    <source>
        <strain evidence="1 2">DSM 25239</strain>
    </source>
</reference>
<comment type="caution">
    <text evidence="1">The sequence shown here is derived from an EMBL/GenBank/DDBJ whole genome shotgun (WGS) entry which is preliminary data.</text>
</comment>
<dbReference type="Proteomes" id="UP000553776">
    <property type="component" value="Unassembled WGS sequence"/>
</dbReference>
<dbReference type="RefSeq" id="WP_185139589.1">
    <property type="nucleotide sequence ID" value="NZ_JACJVR010000132.1"/>
</dbReference>
<organism evidence="1 2">
    <name type="scientific">Cohnella xylanilytica</name>
    <dbReference type="NCBI Taxonomy" id="557555"/>
    <lineage>
        <taxon>Bacteria</taxon>
        <taxon>Bacillati</taxon>
        <taxon>Bacillota</taxon>
        <taxon>Bacilli</taxon>
        <taxon>Bacillales</taxon>
        <taxon>Paenibacillaceae</taxon>
        <taxon>Cohnella</taxon>
    </lineage>
</organism>
<name>A0A841U4K8_9BACL</name>